<feature type="domain" description="MARVEL" evidence="6">
    <location>
        <begin position="21"/>
        <end position="138"/>
    </location>
</feature>
<feature type="transmembrane region" description="Helical" evidence="5">
    <location>
        <begin position="123"/>
        <end position="146"/>
    </location>
</feature>
<dbReference type="OrthoDB" id="5363290at2759"/>
<evidence type="ECO:0000256" key="4">
    <source>
        <dbReference type="ARBA" id="ARBA00023136"/>
    </source>
</evidence>
<evidence type="ECO:0000256" key="1">
    <source>
        <dbReference type="ARBA" id="ARBA00004141"/>
    </source>
</evidence>
<proteinExistence type="predicted"/>
<dbReference type="AlphaFoldDB" id="A0A165H5S7"/>
<keyword evidence="4 5" id="KW-0472">Membrane</keyword>
<evidence type="ECO:0000256" key="2">
    <source>
        <dbReference type="ARBA" id="ARBA00022692"/>
    </source>
</evidence>
<dbReference type="GO" id="GO:0016020">
    <property type="term" value="C:membrane"/>
    <property type="evidence" value="ECO:0007669"/>
    <property type="project" value="UniProtKB-SubCell"/>
</dbReference>
<dbReference type="GeneID" id="28896230"/>
<evidence type="ECO:0000313" key="8">
    <source>
        <dbReference type="Proteomes" id="UP000076632"/>
    </source>
</evidence>
<evidence type="ECO:0000256" key="5">
    <source>
        <dbReference type="SAM" id="Phobius"/>
    </source>
</evidence>
<organism evidence="7 8">
    <name type="scientific">Xylona heveae (strain CBS 132557 / TC161)</name>
    <dbReference type="NCBI Taxonomy" id="1328760"/>
    <lineage>
        <taxon>Eukaryota</taxon>
        <taxon>Fungi</taxon>
        <taxon>Dikarya</taxon>
        <taxon>Ascomycota</taxon>
        <taxon>Pezizomycotina</taxon>
        <taxon>Xylonomycetes</taxon>
        <taxon>Xylonales</taxon>
        <taxon>Xylonaceae</taxon>
        <taxon>Xylona</taxon>
    </lineage>
</organism>
<dbReference type="PANTHER" id="PTHR42083">
    <property type="entry name" value="MARVEL DOMAIN-CONTAINING PROTEIN"/>
    <property type="match status" value="1"/>
</dbReference>
<dbReference type="Pfam" id="PF01284">
    <property type="entry name" value="MARVEL"/>
    <property type="match status" value="1"/>
</dbReference>
<keyword evidence="2 5" id="KW-0812">Transmembrane</keyword>
<sequence>MIYFINKSPSQGGLIGAGLRTTLRFLQFVMALTVAGLYGVDLNNVRKHGLKPDPAWVYAEVIAGFAALTCIFFLIPFVKSWYLFAWDATLFILWIAVFGVFAQKYGHKQVDGNAAVQRMKNAVWVDLVNVLLWLISATYGAIRFFYSRRSVLSSKTSVV</sequence>
<evidence type="ECO:0000256" key="3">
    <source>
        <dbReference type="ARBA" id="ARBA00022989"/>
    </source>
</evidence>
<comment type="subcellular location">
    <subcellularLocation>
        <location evidence="1">Membrane</location>
        <topology evidence="1">Multi-pass membrane protein</topology>
    </subcellularLocation>
</comment>
<evidence type="ECO:0000313" key="7">
    <source>
        <dbReference type="EMBL" id="KZF23025.1"/>
    </source>
</evidence>
<keyword evidence="8" id="KW-1185">Reference proteome</keyword>
<dbReference type="EMBL" id="KV407458">
    <property type="protein sequence ID" value="KZF23025.1"/>
    <property type="molecule type" value="Genomic_DNA"/>
</dbReference>
<keyword evidence="3 5" id="KW-1133">Transmembrane helix</keyword>
<dbReference type="RefSeq" id="XP_018188580.1">
    <property type="nucleotide sequence ID" value="XM_018331093.1"/>
</dbReference>
<feature type="transmembrane region" description="Helical" evidence="5">
    <location>
        <begin position="25"/>
        <end position="43"/>
    </location>
</feature>
<feature type="transmembrane region" description="Helical" evidence="5">
    <location>
        <begin position="81"/>
        <end position="102"/>
    </location>
</feature>
<evidence type="ECO:0000259" key="6">
    <source>
        <dbReference type="Pfam" id="PF01284"/>
    </source>
</evidence>
<dbReference type="PANTHER" id="PTHR42083:SF1">
    <property type="entry name" value="MARVEL DOMAIN-CONTAINING PROTEIN"/>
    <property type="match status" value="1"/>
</dbReference>
<dbReference type="Proteomes" id="UP000076632">
    <property type="component" value="Unassembled WGS sequence"/>
</dbReference>
<dbReference type="InParanoid" id="A0A165H5S7"/>
<gene>
    <name evidence="7" type="ORF">L228DRAFT_238912</name>
</gene>
<protein>
    <recommendedName>
        <fullName evidence="6">MARVEL domain-containing protein</fullName>
    </recommendedName>
</protein>
<accession>A0A165H5S7</accession>
<feature type="transmembrane region" description="Helical" evidence="5">
    <location>
        <begin position="55"/>
        <end position="75"/>
    </location>
</feature>
<name>A0A165H5S7_XYLHT</name>
<reference evidence="7 8" key="1">
    <citation type="journal article" date="2016" name="Fungal Biol.">
        <title>The genome of Xylona heveae provides a window into fungal endophytism.</title>
        <authorList>
            <person name="Gazis R."/>
            <person name="Kuo A."/>
            <person name="Riley R."/>
            <person name="LaButti K."/>
            <person name="Lipzen A."/>
            <person name="Lin J."/>
            <person name="Amirebrahimi M."/>
            <person name="Hesse C.N."/>
            <person name="Spatafora J.W."/>
            <person name="Henrissat B."/>
            <person name="Hainaut M."/>
            <person name="Grigoriev I.V."/>
            <person name="Hibbett D.S."/>
        </authorList>
    </citation>
    <scope>NUCLEOTIDE SEQUENCE [LARGE SCALE GENOMIC DNA]</scope>
    <source>
        <strain evidence="7 8">TC161</strain>
    </source>
</reference>
<dbReference type="OMA" id="CIRFLQF"/>
<dbReference type="InterPro" id="IPR008253">
    <property type="entry name" value="Marvel"/>
</dbReference>